<sequence length="130" mass="14843">MGSRARPYLPPDFTDSCVVPIGEDGKAIGFLTYDCGRESWDITLSYVDPEHRRKHIHTALFNALRDKAKEQGNVVSITCVTHATRRKPHSWPEQQTVTNGHWVRLSPRRLRLGHQAPEANRTHFMLGTSR</sequence>
<evidence type="ECO:0000259" key="1">
    <source>
        <dbReference type="PROSITE" id="PS51186"/>
    </source>
</evidence>
<dbReference type="Pfam" id="PF00583">
    <property type="entry name" value="Acetyltransf_1"/>
    <property type="match status" value="1"/>
</dbReference>
<dbReference type="InterPro" id="IPR000182">
    <property type="entry name" value="GNAT_dom"/>
</dbReference>
<organism evidence="2 3">
    <name type="scientific">Rhizobium meliloti</name>
    <name type="common">Ensifer meliloti</name>
    <name type="synonym">Sinorhizobium meliloti</name>
    <dbReference type="NCBI Taxonomy" id="382"/>
    <lineage>
        <taxon>Bacteria</taxon>
        <taxon>Pseudomonadati</taxon>
        <taxon>Pseudomonadota</taxon>
        <taxon>Alphaproteobacteria</taxon>
        <taxon>Hyphomicrobiales</taxon>
        <taxon>Rhizobiaceae</taxon>
        <taxon>Sinorhizobium/Ensifer group</taxon>
        <taxon>Sinorhizobium</taxon>
    </lineage>
</organism>
<dbReference type="GO" id="GO:0016747">
    <property type="term" value="F:acyltransferase activity, transferring groups other than amino-acyl groups"/>
    <property type="evidence" value="ECO:0007669"/>
    <property type="project" value="InterPro"/>
</dbReference>
<dbReference type="InterPro" id="IPR016181">
    <property type="entry name" value="Acyl_CoA_acyltransferase"/>
</dbReference>
<protein>
    <submittedName>
        <fullName evidence="2">GNAT family N-acetyltransferase</fullName>
    </submittedName>
</protein>
<evidence type="ECO:0000313" key="2">
    <source>
        <dbReference type="EMBL" id="MQW38077.1"/>
    </source>
</evidence>
<dbReference type="SUPFAM" id="SSF55729">
    <property type="entry name" value="Acyl-CoA N-acyltransferases (Nat)"/>
    <property type="match status" value="1"/>
</dbReference>
<evidence type="ECO:0000313" key="3">
    <source>
        <dbReference type="Proteomes" id="UP000429484"/>
    </source>
</evidence>
<gene>
    <name evidence="2" type="ORF">GHK53_36430</name>
</gene>
<reference evidence="2 3" key="1">
    <citation type="journal article" date="2013" name="Genome Biol.">
        <title>Comparative genomics of the core and accessory genomes of 48 Sinorhizobium strains comprising five genospecies.</title>
        <authorList>
            <person name="Sugawara M."/>
            <person name="Epstein B."/>
            <person name="Badgley B.D."/>
            <person name="Unno T."/>
            <person name="Xu L."/>
            <person name="Reese J."/>
            <person name="Gyaneshwar P."/>
            <person name="Denny R."/>
            <person name="Mudge J."/>
            <person name="Bharti A.K."/>
            <person name="Farmer A.D."/>
            <person name="May G.D."/>
            <person name="Woodward J.E."/>
            <person name="Medigue C."/>
            <person name="Vallenet D."/>
            <person name="Lajus A."/>
            <person name="Rouy Z."/>
            <person name="Martinez-Vaz B."/>
            <person name="Tiffin P."/>
            <person name="Young N.D."/>
            <person name="Sadowsky M.J."/>
        </authorList>
    </citation>
    <scope>NUCLEOTIDE SEQUENCE [LARGE SCALE GENOMIC DNA]</scope>
    <source>
        <strain evidence="2 3">N6B1</strain>
    </source>
</reference>
<dbReference type="AlphaFoldDB" id="A0AAW9U3B8"/>
<comment type="caution">
    <text evidence="2">The sequence shown here is derived from an EMBL/GenBank/DDBJ whole genome shotgun (WGS) entry which is preliminary data.</text>
</comment>
<dbReference type="Proteomes" id="UP000429484">
    <property type="component" value="Unassembled WGS sequence"/>
</dbReference>
<dbReference type="PROSITE" id="PS51186">
    <property type="entry name" value="GNAT"/>
    <property type="match status" value="1"/>
</dbReference>
<dbReference type="Gene3D" id="3.40.630.30">
    <property type="match status" value="1"/>
</dbReference>
<name>A0AAW9U3B8_RHIML</name>
<feature type="domain" description="N-acetyltransferase" evidence="1">
    <location>
        <begin position="1"/>
        <end position="130"/>
    </location>
</feature>
<accession>A0AAW9U3B8</accession>
<dbReference type="CDD" id="cd04301">
    <property type="entry name" value="NAT_SF"/>
    <property type="match status" value="1"/>
</dbReference>
<dbReference type="EMBL" id="WISR01000293">
    <property type="protein sequence ID" value="MQW38077.1"/>
    <property type="molecule type" value="Genomic_DNA"/>
</dbReference>
<proteinExistence type="predicted"/>